<dbReference type="EMBL" id="KB031079">
    <property type="protein sequence ID" value="ELK03589.1"/>
    <property type="molecule type" value="Genomic_DNA"/>
</dbReference>
<evidence type="ECO:0000313" key="2">
    <source>
        <dbReference type="EMBL" id="ELK03589.1"/>
    </source>
</evidence>
<reference evidence="3" key="1">
    <citation type="journal article" date="2013" name="Science">
        <title>Comparative analysis of bat genomes provides insight into the evolution of flight and immunity.</title>
        <authorList>
            <person name="Zhang G."/>
            <person name="Cowled C."/>
            <person name="Shi Z."/>
            <person name="Huang Z."/>
            <person name="Bishop-Lilly K.A."/>
            <person name="Fang X."/>
            <person name="Wynne J.W."/>
            <person name="Xiong Z."/>
            <person name="Baker M.L."/>
            <person name="Zhao W."/>
            <person name="Tachedjian M."/>
            <person name="Zhu Y."/>
            <person name="Zhou P."/>
            <person name="Jiang X."/>
            <person name="Ng J."/>
            <person name="Yang L."/>
            <person name="Wu L."/>
            <person name="Xiao J."/>
            <person name="Feng Y."/>
            <person name="Chen Y."/>
            <person name="Sun X."/>
            <person name="Zhang Y."/>
            <person name="Marsh G.A."/>
            <person name="Crameri G."/>
            <person name="Broder C.C."/>
            <person name="Frey K.G."/>
            <person name="Wang L.F."/>
            <person name="Wang J."/>
        </authorList>
    </citation>
    <scope>NUCLEOTIDE SEQUENCE [LARGE SCALE GENOMIC DNA]</scope>
</reference>
<protein>
    <submittedName>
        <fullName evidence="2">Uncharacterized protein</fullName>
    </submittedName>
</protein>
<gene>
    <name evidence="2" type="ORF">PAL_GLEAN10002954</name>
</gene>
<feature type="compositionally biased region" description="Basic and acidic residues" evidence="1">
    <location>
        <begin position="202"/>
        <end position="217"/>
    </location>
</feature>
<evidence type="ECO:0000256" key="1">
    <source>
        <dbReference type="SAM" id="MobiDB-lite"/>
    </source>
</evidence>
<evidence type="ECO:0000313" key="3">
    <source>
        <dbReference type="Proteomes" id="UP000010552"/>
    </source>
</evidence>
<dbReference type="InParanoid" id="L5JVV5"/>
<feature type="region of interest" description="Disordered" evidence="1">
    <location>
        <begin position="95"/>
        <end position="120"/>
    </location>
</feature>
<keyword evidence="3" id="KW-1185">Reference proteome</keyword>
<dbReference type="AlphaFoldDB" id="L5JVV5"/>
<proteinExistence type="predicted"/>
<organism evidence="2 3">
    <name type="scientific">Pteropus alecto</name>
    <name type="common">Black flying fox</name>
    <dbReference type="NCBI Taxonomy" id="9402"/>
    <lineage>
        <taxon>Eukaryota</taxon>
        <taxon>Metazoa</taxon>
        <taxon>Chordata</taxon>
        <taxon>Craniata</taxon>
        <taxon>Vertebrata</taxon>
        <taxon>Euteleostomi</taxon>
        <taxon>Mammalia</taxon>
        <taxon>Eutheria</taxon>
        <taxon>Laurasiatheria</taxon>
        <taxon>Chiroptera</taxon>
        <taxon>Yinpterochiroptera</taxon>
        <taxon>Pteropodoidea</taxon>
        <taxon>Pteropodidae</taxon>
        <taxon>Pteropodinae</taxon>
        <taxon>Pteropus</taxon>
    </lineage>
</organism>
<sequence length="299" mass="31675">MARNLEDVLVVPGAVDPQTGRGVRMRPVASLCLARERDVLHLLTSHPGPPVALVPRGRGPAGLRDARQPVVTLLLFADCDTTGPQCVLRIDFEAEEEAEPEASDPTAGPSRRPPVPMATGASLRSGFLVRGDGVAPCDHTPRPPCMPRDAPVVAVLKARRSVPGDSCAHSPDSSPPGHSPARCGPTQRQPPGQWWGHPLAAHGHESFSRDRTDHSRPAVELPGTRTREKTEGGFTGPQGLSPGSARCPPFLQSHEATRRRSHRGAMTTDRLHHAEPGGIAALQTAPRGSGCGLHGRTGH</sequence>
<dbReference type="Proteomes" id="UP000010552">
    <property type="component" value="Unassembled WGS sequence"/>
</dbReference>
<feature type="region of interest" description="Disordered" evidence="1">
    <location>
        <begin position="162"/>
        <end position="246"/>
    </location>
</feature>
<accession>L5JVV5</accession>
<name>L5JVV5_PTEAL</name>